<organism evidence="2 3">
    <name type="scientific">Amnibacterium endophyticum</name>
    <dbReference type="NCBI Taxonomy" id="2109337"/>
    <lineage>
        <taxon>Bacteria</taxon>
        <taxon>Bacillati</taxon>
        <taxon>Actinomycetota</taxon>
        <taxon>Actinomycetes</taxon>
        <taxon>Micrococcales</taxon>
        <taxon>Microbacteriaceae</taxon>
        <taxon>Amnibacterium</taxon>
    </lineage>
</organism>
<feature type="transmembrane region" description="Helical" evidence="1">
    <location>
        <begin position="17"/>
        <end position="38"/>
    </location>
</feature>
<evidence type="ECO:0000313" key="2">
    <source>
        <dbReference type="EMBL" id="MFD1722517.1"/>
    </source>
</evidence>
<dbReference type="Proteomes" id="UP001597347">
    <property type="component" value="Unassembled WGS sequence"/>
</dbReference>
<keyword evidence="3" id="KW-1185">Reference proteome</keyword>
<gene>
    <name evidence="2" type="ORF">ACFSBI_13250</name>
</gene>
<dbReference type="EMBL" id="JBHUEA010000022">
    <property type="protein sequence ID" value="MFD1722517.1"/>
    <property type="molecule type" value="Genomic_DNA"/>
</dbReference>
<keyword evidence="1" id="KW-0472">Membrane</keyword>
<accession>A0ABW4LJ01</accession>
<evidence type="ECO:0008006" key="4">
    <source>
        <dbReference type="Google" id="ProtNLM"/>
    </source>
</evidence>
<name>A0ABW4LJ01_9MICO</name>
<evidence type="ECO:0000313" key="3">
    <source>
        <dbReference type="Proteomes" id="UP001597347"/>
    </source>
</evidence>
<keyword evidence="1" id="KW-0812">Transmembrane</keyword>
<feature type="non-terminal residue" evidence="2">
    <location>
        <position position="105"/>
    </location>
</feature>
<protein>
    <recommendedName>
        <fullName evidence="4">Sensor histidine kinase</fullName>
    </recommendedName>
</protein>
<reference evidence="3" key="1">
    <citation type="journal article" date="2019" name="Int. J. Syst. Evol. Microbiol.">
        <title>The Global Catalogue of Microorganisms (GCM) 10K type strain sequencing project: providing services to taxonomists for standard genome sequencing and annotation.</title>
        <authorList>
            <consortium name="The Broad Institute Genomics Platform"/>
            <consortium name="The Broad Institute Genome Sequencing Center for Infectious Disease"/>
            <person name="Wu L."/>
            <person name="Ma J."/>
        </authorList>
    </citation>
    <scope>NUCLEOTIDE SEQUENCE [LARGE SCALE GENOMIC DNA]</scope>
    <source>
        <strain evidence="3">CGMCC 1.12471</strain>
    </source>
</reference>
<keyword evidence="1" id="KW-1133">Transmembrane helix</keyword>
<proteinExistence type="predicted"/>
<sequence>MWADIAAWFQSPGGARVLQTAIVPALAILVAGVLAALIGRRAVGAAIRQADREQAATAVAGLVEAARATVDGDGSRGDRRRASRLRSEADVRVRLLPLPGGTRAA</sequence>
<evidence type="ECO:0000256" key="1">
    <source>
        <dbReference type="SAM" id="Phobius"/>
    </source>
</evidence>
<comment type="caution">
    <text evidence="2">The sequence shown here is derived from an EMBL/GenBank/DDBJ whole genome shotgun (WGS) entry which is preliminary data.</text>
</comment>